<evidence type="ECO:0000313" key="2">
    <source>
        <dbReference type="Proteomes" id="UP000075304"/>
    </source>
</evidence>
<dbReference type="PATRIC" id="fig|1398.25.peg.3737"/>
<reference evidence="1 2" key="1">
    <citation type="submission" date="2016-01" db="EMBL/GenBank/DDBJ databases">
        <title>Genome Sequences of Twelve Sporeforming Bacillus Species Isolated from Foods.</title>
        <authorList>
            <person name="Berendsen E.M."/>
            <person name="Wells-Bennik M.H."/>
            <person name="Krawcyk A.O."/>
            <person name="De Jong A."/>
            <person name="Holsappel S."/>
            <person name="Eijlander R.T."/>
            <person name="Kuipers O.P."/>
        </authorList>
    </citation>
    <scope>NUCLEOTIDE SEQUENCE [LARGE SCALE GENOMIC DNA]</scope>
    <source>
        <strain evidence="1 2">B4099</strain>
    </source>
</reference>
<evidence type="ECO:0000313" key="1">
    <source>
        <dbReference type="EMBL" id="KYC66864.1"/>
    </source>
</evidence>
<organism evidence="1 2">
    <name type="scientific">Heyndrickxia coagulans</name>
    <name type="common">Weizmannia coagulans</name>
    <dbReference type="NCBI Taxonomy" id="1398"/>
    <lineage>
        <taxon>Bacteria</taxon>
        <taxon>Bacillati</taxon>
        <taxon>Bacillota</taxon>
        <taxon>Bacilli</taxon>
        <taxon>Bacillales</taxon>
        <taxon>Bacillaceae</taxon>
        <taxon>Heyndrickxia</taxon>
    </lineage>
</organism>
<gene>
    <name evidence="1" type="ORF">B4099_3296</name>
</gene>
<dbReference type="Proteomes" id="UP000075304">
    <property type="component" value="Unassembled WGS sequence"/>
</dbReference>
<accession>A0A150KDC9</accession>
<name>A0A150KDC9_HEYCO</name>
<proteinExistence type="predicted"/>
<sequence length="47" mass="4983">MPLRYARKQAGLARGLQCRRTSGPFKPAPVFPLAGGCTNDALPTAIL</sequence>
<protein>
    <submittedName>
        <fullName evidence="1">Uncharacterized protein</fullName>
    </submittedName>
</protein>
<comment type="caution">
    <text evidence="1">The sequence shown here is derived from an EMBL/GenBank/DDBJ whole genome shotgun (WGS) entry which is preliminary data.</text>
</comment>
<dbReference type="AlphaFoldDB" id="A0A150KDC9"/>
<dbReference type="EMBL" id="LQYI01000076">
    <property type="protein sequence ID" value="KYC66864.1"/>
    <property type="molecule type" value="Genomic_DNA"/>
</dbReference>